<sequence length="121" mass="14260">MDQFINLLLSPDEQKYSSITATFELQEFTGINYKFGTLIATDKRLIQYTKHPLGFKETNIYEYRDIISVDVTQSLFTFNNEVSIKVKLINQGNMKHFLETIKYFSTYTLGIRNYCKINFEN</sequence>
<protein>
    <submittedName>
        <fullName evidence="2">PH domain-containing protein</fullName>
    </submittedName>
</protein>
<gene>
    <name evidence="2" type="ORF">ACJEBI_06225</name>
</gene>
<organism evidence="2 3">
    <name type="scientific">Bacillus salipaludis</name>
    <dbReference type="NCBI Taxonomy" id="2547811"/>
    <lineage>
        <taxon>Bacteria</taxon>
        <taxon>Bacillati</taxon>
        <taxon>Bacillota</taxon>
        <taxon>Bacilli</taxon>
        <taxon>Bacillales</taxon>
        <taxon>Bacillaceae</taxon>
        <taxon>Bacillus</taxon>
    </lineage>
</organism>
<dbReference type="RefSeq" id="WP_406579747.1">
    <property type="nucleotide sequence ID" value="NZ_JBJHQH010000003.1"/>
</dbReference>
<name>A0ABW8RFT2_9BACI</name>
<keyword evidence="3" id="KW-1185">Reference proteome</keyword>
<comment type="caution">
    <text evidence="2">The sequence shown here is derived from an EMBL/GenBank/DDBJ whole genome shotgun (WGS) entry which is preliminary data.</text>
</comment>
<reference evidence="2 3" key="1">
    <citation type="submission" date="2024-11" db="EMBL/GenBank/DDBJ databases">
        <authorList>
            <person name="Lucas J.A."/>
        </authorList>
    </citation>
    <scope>NUCLEOTIDE SEQUENCE [LARGE SCALE GENOMIC DNA]</scope>
    <source>
        <strain evidence="2 3">Z 5.4</strain>
    </source>
</reference>
<proteinExistence type="predicted"/>
<dbReference type="Proteomes" id="UP001623041">
    <property type="component" value="Unassembled WGS sequence"/>
</dbReference>
<evidence type="ECO:0000313" key="2">
    <source>
        <dbReference type="EMBL" id="MFK9091071.1"/>
    </source>
</evidence>
<dbReference type="Pfam" id="PF14470">
    <property type="entry name" value="bPH_3"/>
    <property type="match status" value="1"/>
</dbReference>
<evidence type="ECO:0000313" key="3">
    <source>
        <dbReference type="Proteomes" id="UP001623041"/>
    </source>
</evidence>
<evidence type="ECO:0000259" key="1">
    <source>
        <dbReference type="Pfam" id="PF14470"/>
    </source>
</evidence>
<dbReference type="InterPro" id="IPR039519">
    <property type="entry name" value="YokE-like_PH"/>
</dbReference>
<dbReference type="EMBL" id="JBJHQH010000003">
    <property type="protein sequence ID" value="MFK9091071.1"/>
    <property type="molecule type" value="Genomic_DNA"/>
</dbReference>
<accession>A0ABW8RFT2</accession>
<feature type="domain" description="YokE-like PH" evidence="1">
    <location>
        <begin position="25"/>
        <end position="100"/>
    </location>
</feature>